<protein>
    <recommendedName>
        <fullName evidence="1">DUF5597 domain-containing protein</fullName>
    </recommendedName>
</protein>
<dbReference type="OrthoDB" id="9800974at2"/>
<dbReference type="Pfam" id="PF18120">
    <property type="entry name" value="DUF5597"/>
    <property type="match status" value="1"/>
</dbReference>
<evidence type="ECO:0000313" key="2">
    <source>
        <dbReference type="EMBL" id="SDF71486.1"/>
    </source>
</evidence>
<evidence type="ECO:0000313" key="3">
    <source>
        <dbReference type="Proteomes" id="UP000198972"/>
    </source>
</evidence>
<dbReference type="Proteomes" id="UP000198972">
    <property type="component" value="Unassembled WGS sequence"/>
</dbReference>
<keyword evidence="3" id="KW-1185">Reference proteome</keyword>
<organism evidence="2 3">
    <name type="scientific">Fontibacillus panacisegetis</name>
    <dbReference type="NCBI Taxonomy" id="670482"/>
    <lineage>
        <taxon>Bacteria</taxon>
        <taxon>Bacillati</taxon>
        <taxon>Bacillota</taxon>
        <taxon>Bacilli</taxon>
        <taxon>Bacillales</taxon>
        <taxon>Paenibacillaceae</taxon>
        <taxon>Fontibacillus</taxon>
    </lineage>
</organism>
<dbReference type="Gene3D" id="2.60.220.20">
    <property type="entry name" value="putative beta-Galactosidase from caulobacter crescentus"/>
    <property type="match status" value="1"/>
</dbReference>
<dbReference type="InterPro" id="IPR040719">
    <property type="entry name" value="DUF5597"/>
</dbReference>
<feature type="domain" description="DUF5597" evidence="1">
    <location>
        <begin position="4"/>
        <end position="63"/>
    </location>
</feature>
<dbReference type="EMBL" id="FNBG01000015">
    <property type="protein sequence ID" value="SDF71486.1"/>
    <property type="molecule type" value="Genomic_DNA"/>
</dbReference>
<proteinExistence type="predicted"/>
<reference evidence="2 3" key="1">
    <citation type="submission" date="2016-10" db="EMBL/GenBank/DDBJ databases">
        <authorList>
            <person name="de Groot N.N."/>
        </authorList>
    </citation>
    <scope>NUCLEOTIDE SEQUENCE [LARGE SCALE GENOMIC DNA]</scope>
    <source>
        <strain evidence="2 3">DSM 28129</strain>
    </source>
</reference>
<dbReference type="STRING" id="670482.SAMN04488542_11598"/>
<evidence type="ECO:0000259" key="1">
    <source>
        <dbReference type="Pfam" id="PF18120"/>
    </source>
</evidence>
<sequence length="82" mass="9467">MDISGGGIVIEVSEDEFIFAGLNFDVQFTPLSDSHYAAEFIAIEEGEFDQESWVRSRRLKRDELVVRFNPIYSIKKVKVFAY</sequence>
<gene>
    <name evidence="2" type="ORF">SAMN04488542_11598</name>
</gene>
<dbReference type="AlphaFoldDB" id="A0A1G7NBZ2"/>
<accession>A0A1G7NBZ2</accession>
<name>A0A1G7NBZ2_9BACL</name>